<name>A0AB34IVQ1_PRYPA</name>
<sequence length="313" mass="35206">MYALVCWLLEQLRRMFNWAYRAVRQGEKLVLILGDTSVRSHDFMLAWEASCRARQSLEIDFLRTNDGLTEFVVSGLRGASSALRVIGTDIWPMTQLRTRQMDSFTLLVRLVDAGEYNAPNRTDVLHLCWAWRRAFPQLPQAVVQSMVPWLAPGRLADEQQQLCALLRWASEEMGPSIHVVVVLCNTEKLIREWSSAIRTPERSEAVSGVARHFSTKSKFSDAGGLIVQSVRRRFQEEAERACDALYTQGAAAAVRAGASPLAAAAPYVRVLVAPVLDYQTGRYGRSFFFRELTYLAVQHTPHSAHETFGISST</sequence>
<keyword evidence="2" id="KW-1185">Reference proteome</keyword>
<protein>
    <submittedName>
        <fullName evidence="1">Uncharacterized protein</fullName>
    </submittedName>
</protein>
<accession>A0AB34IVQ1</accession>
<dbReference type="EMBL" id="JBGBPQ010000017">
    <property type="protein sequence ID" value="KAL1507947.1"/>
    <property type="molecule type" value="Genomic_DNA"/>
</dbReference>
<reference evidence="1 2" key="1">
    <citation type="journal article" date="2024" name="Science">
        <title>Giant polyketide synthase enzymes in the biosynthesis of giant marine polyether toxins.</title>
        <authorList>
            <person name="Fallon T.R."/>
            <person name="Shende V.V."/>
            <person name="Wierzbicki I.H."/>
            <person name="Pendleton A.L."/>
            <person name="Watervoot N.F."/>
            <person name="Auber R.P."/>
            <person name="Gonzalez D.J."/>
            <person name="Wisecaver J.H."/>
            <person name="Moore B.S."/>
        </authorList>
    </citation>
    <scope>NUCLEOTIDE SEQUENCE [LARGE SCALE GENOMIC DNA]</scope>
    <source>
        <strain evidence="1 2">12B1</strain>
    </source>
</reference>
<dbReference type="Proteomes" id="UP001515480">
    <property type="component" value="Unassembled WGS sequence"/>
</dbReference>
<evidence type="ECO:0000313" key="2">
    <source>
        <dbReference type="Proteomes" id="UP001515480"/>
    </source>
</evidence>
<proteinExistence type="predicted"/>
<dbReference type="AlphaFoldDB" id="A0AB34IVQ1"/>
<evidence type="ECO:0000313" key="1">
    <source>
        <dbReference type="EMBL" id="KAL1507947.1"/>
    </source>
</evidence>
<organism evidence="1 2">
    <name type="scientific">Prymnesium parvum</name>
    <name type="common">Toxic golden alga</name>
    <dbReference type="NCBI Taxonomy" id="97485"/>
    <lineage>
        <taxon>Eukaryota</taxon>
        <taxon>Haptista</taxon>
        <taxon>Haptophyta</taxon>
        <taxon>Prymnesiophyceae</taxon>
        <taxon>Prymnesiales</taxon>
        <taxon>Prymnesiaceae</taxon>
        <taxon>Prymnesium</taxon>
    </lineage>
</organism>
<gene>
    <name evidence="1" type="ORF">AB1Y20_007551</name>
</gene>
<comment type="caution">
    <text evidence="1">The sequence shown here is derived from an EMBL/GenBank/DDBJ whole genome shotgun (WGS) entry which is preliminary data.</text>
</comment>